<evidence type="ECO:0000313" key="4">
    <source>
        <dbReference type="Proteomes" id="UP001170310"/>
    </source>
</evidence>
<dbReference type="EMBL" id="JAUOQO010000006">
    <property type="protein sequence ID" value="MDO6574181.1"/>
    <property type="molecule type" value="Genomic_DNA"/>
</dbReference>
<evidence type="ECO:0000259" key="1">
    <source>
        <dbReference type="Pfam" id="PF06054"/>
    </source>
</evidence>
<dbReference type="RefSeq" id="WP_029055568.1">
    <property type="nucleotide sequence ID" value="NZ_JAUOQO010000006.1"/>
</dbReference>
<dbReference type="InterPro" id="IPR057253">
    <property type="entry name" value="CoiA-like_N"/>
</dbReference>
<accession>A0AAW7YU16</accession>
<sequence>MLVALNHNNEHILAKNAIKNVDYYCPHCHSKLILKKGIKVMPHFAHESQSQRWCAKGESELHYHAKYQLATMLKRLGYTVRIEPFYKLINQLPDIVVNDKIALELQFSMISLSKIRLRSDGLNSIGLHPIWIVKDIKYDKSKMMLSLSDFQASTIDCETKRLLTWNEQDKSPIVYSDIQHIGGKTFKARRQTLINYLDKANKLSHSSNTIYKLSNQKILKYIQRCRWKNSVLEPTLSAMYQLQLFEDKVAYKVGFIVPHQIYIKTHPIEWQLQLLLLEKEKRLNYQYFEKCLDFRQFSNPTKAKIEIIKAIIMEYQYAINLNSKDVQIIY</sequence>
<feature type="domain" description="Competence protein CoiA-like N-terminal" evidence="2">
    <location>
        <begin position="10"/>
        <end position="51"/>
    </location>
</feature>
<dbReference type="PIRSF" id="PIRSF007487">
    <property type="entry name" value="Competence-induced_CoiA_bac"/>
    <property type="match status" value="1"/>
</dbReference>
<dbReference type="AlphaFoldDB" id="A0AAW7YU16"/>
<dbReference type="Proteomes" id="UP001170310">
    <property type="component" value="Unassembled WGS sequence"/>
</dbReference>
<organism evidence="3 4">
    <name type="scientific">Staphylococcus pasteuri_A</name>
    <dbReference type="NCBI Taxonomy" id="3062664"/>
    <lineage>
        <taxon>Bacteria</taxon>
        <taxon>Bacillati</taxon>
        <taxon>Bacillota</taxon>
        <taxon>Bacilli</taxon>
        <taxon>Bacillales</taxon>
        <taxon>Staphylococcaceae</taxon>
        <taxon>Staphylococcus</taxon>
    </lineage>
</organism>
<keyword evidence="4" id="KW-1185">Reference proteome</keyword>
<proteinExistence type="predicted"/>
<dbReference type="InterPro" id="IPR021176">
    <property type="entry name" value="Competence-induced_CoiA"/>
</dbReference>
<comment type="caution">
    <text evidence="3">The sequence shown here is derived from an EMBL/GenBank/DDBJ whole genome shotgun (WGS) entry which is preliminary data.</text>
</comment>
<name>A0AAW7YU16_9STAP</name>
<dbReference type="Pfam" id="PF25164">
    <property type="entry name" value="CoiA_N"/>
    <property type="match status" value="1"/>
</dbReference>
<feature type="domain" description="Competence protein CoiA nuclease-like" evidence="1">
    <location>
        <begin position="58"/>
        <end position="185"/>
    </location>
</feature>
<dbReference type="Pfam" id="PF06054">
    <property type="entry name" value="CoiA_nuc"/>
    <property type="match status" value="1"/>
</dbReference>
<gene>
    <name evidence="3" type="ORF">Q4528_08420</name>
</gene>
<evidence type="ECO:0000259" key="2">
    <source>
        <dbReference type="Pfam" id="PF25164"/>
    </source>
</evidence>
<reference evidence="3" key="1">
    <citation type="submission" date="2023-07" db="EMBL/GenBank/DDBJ databases">
        <title>Genome content predicts the carbon catabolic preferences of heterotrophic bacteria.</title>
        <authorList>
            <person name="Gralka M."/>
        </authorList>
    </citation>
    <scope>NUCLEOTIDE SEQUENCE</scope>
    <source>
        <strain evidence="3">E2R20</strain>
    </source>
</reference>
<dbReference type="InterPro" id="IPR010330">
    <property type="entry name" value="CoiA_nuc"/>
</dbReference>
<protein>
    <submittedName>
        <fullName evidence="3">Competence protein CoiA family protein</fullName>
    </submittedName>
</protein>
<evidence type="ECO:0000313" key="3">
    <source>
        <dbReference type="EMBL" id="MDO6574181.1"/>
    </source>
</evidence>